<dbReference type="SUPFAM" id="SSF81340">
    <property type="entry name" value="Clc chloride channel"/>
    <property type="match status" value="1"/>
</dbReference>
<dbReference type="InterPro" id="IPR001807">
    <property type="entry name" value="ClC"/>
</dbReference>
<feature type="transmembrane region" description="Helical" evidence="9">
    <location>
        <begin position="396"/>
        <end position="417"/>
    </location>
</feature>
<sequence length="455" mass="46756">MEPADRPATPLQQASFVAVALFVGALTGVFGGLFHLAIDTIIEWPTWLAGRVEGWRQVAASAAVTTAAAVFAVFITRRFAPEASGSGVPEIEGAIAGIRHVRWERVLPVKFIAGIAAIGSGLVLGREGPTIHMGGSAALAACQMFRMRDVDRKALLAAGAGAGLACAFNAPLSAVLFVIEETRKQFPYTFRNYMGVFAAAITGTAVTQIISGERPDLPLSAGQAALASLPAFAILGIILGAVGVLFNRCILAMLDIAAAWQKRAPYLWPTLVGLLVGILLIVAPRTVTGGERVISQIAVQTPGAGVLLMLAGARLLTAVVSYSIGTPGGIFAPILSLATCIGLAFGVLAQTAFPEALAGMGVTPVSFGIVAMAALFSATVQAPAVGVVLLLELTSAYALVLPMLTACLTASLVAQWLGGRPIYGQMLDRTLARAGRGPAKGSDVGLAADPARATH</sequence>
<dbReference type="GO" id="GO:0005886">
    <property type="term" value="C:plasma membrane"/>
    <property type="evidence" value="ECO:0007669"/>
    <property type="project" value="TreeGrafter"/>
</dbReference>
<evidence type="ECO:0000256" key="7">
    <source>
        <dbReference type="ARBA" id="ARBA00023214"/>
    </source>
</evidence>
<dbReference type="InterPro" id="IPR014743">
    <property type="entry name" value="Cl-channel_core"/>
</dbReference>
<dbReference type="Proteomes" id="UP000007136">
    <property type="component" value="Chromosome"/>
</dbReference>
<name>B1Z8S0_METPB</name>
<organism evidence="10 11">
    <name type="scientific">Methylorubrum populi (strain ATCC BAA-705 / NCIMB 13946 / BJ001)</name>
    <name type="common">Methylobacterium populi</name>
    <dbReference type="NCBI Taxonomy" id="441620"/>
    <lineage>
        <taxon>Bacteria</taxon>
        <taxon>Pseudomonadati</taxon>
        <taxon>Pseudomonadota</taxon>
        <taxon>Alphaproteobacteria</taxon>
        <taxon>Hyphomicrobiales</taxon>
        <taxon>Methylobacteriaceae</taxon>
        <taxon>Methylorubrum</taxon>
    </lineage>
</organism>
<dbReference type="AlphaFoldDB" id="B1Z8S0"/>
<dbReference type="HOGENOM" id="CLU_015263_7_0_5"/>
<dbReference type="PANTHER" id="PTHR45711">
    <property type="entry name" value="CHLORIDE CHANNEL PROTEIN"/>
    <property type="match status" value="1"/>
</dbReference>
<keyword evidence="4 9" id="KW-1133">Transmembrane helix</keyword>
<dbReference type="RefSeq" id="WP_012456818.1">
    <property type="nucleotide sequence ID" value="NC_010725.1"/>
</dbReference>
<evidence type="ECO:0000313" key="11">
    <source>
        <dbReference type="Proteomes" id="UP000007136"/>
    </source>
</evidence>
<dbReference type="OrthoDB" id="9767361at2"/>
<keyword evidence="2" id="KW-0813">Transport</keyword>
<dbReference type="PRINTS" id="PR00762">
    <property type="entry name" value="CLCHANNEL"/>
</dbReference>
<keyword evidence="5" id="KW-0406">Ion transport</keyword>
<evidence type="ECO:0000256" key="8">
    <source>
        <dbReference type="SAM" id="MobiDB-lite"/>
    </source>
</evidence>
<accession>B1Z8S0</accession>
<keyword evidence="7" id="KW-0868">Chloride</keyword>
<feature type="transmembrane region" description="Helical" evidence="9">
    <location>
        <begin position="154"/>
        <end position="179"/>
    </location>
</feature>
<keyword evidence="6 9" id="KW-0472">Membrane</keyword>
<dbReference type="EMBL" id="CP001029">
    <property type="protein sequence ID" value="ACB83222.1"/>
    <property type="molecule type" value="Genomic_DNA"/>
</dbReference>
<feature type="transmembrane region" description="Helical" evidence="9">
    <location>
        <begin position="16"/>
        <end position="38"/>
    </location>
</feature>
<dbReference type="PANTHER" id="PTHR45711:SF6">
    <property type="entry name" value="CHLORIDE CHANNEL PROTEIN"/>
    <property type="match status" value="1"/>
</dbReference>
<evidence type="ECO:0000313" key="10">
    <source>
        <dbReference type="EMBL" id="ACB83222.1"/>
    </source>
</evidence>
<dbReference type="eggNOG" id="COG0038">
    <property type="taxonomic scope" value="Bacteria"/>
</dbReference>
<feature type="transmembrane region" description="Helical" evidence="9">
    <location>
        <begin position="330"/>
        <end position="349"/>
    </location>
</feature>
<evidence type="ECO:0000256" key="5">
    <source>
        <dbReference type="ARBA" id="ARBA00023065"/>
    </source>
</evidence>
<evidence type="ECO:0000256" key="2">
    <source>
        <dbReference type="ARBA" id="ARBA00022448"/>
    </source>
</evidence>
<comment type="subcellular location">
    <subcellularLocation>
        <location evidence="1">Membrane</location>
        <topology evidence="1">Multi-pass membrane protein</topology>
    </subcellularLocation>
</comment>
<evidence type="ECO:0000256" key="1">
    <source>
        <dbReference type="ARBA" id="ARBA00004141"/>
    </source>
</evidence>
<dbReference type="Pfam" id="PF00654">
    <property type="entry name" value="Voltage_CLC"/>
    <property type="match status" value="1"/>
</dbReference>
<gene>
    <name evidence="10" type="ordered locus">Mpop_5126</name>
</gene>
<evidence type="ECO:0000256" key="6">
    <source>
        <dbReference type="ARBA" id="ARBA00023136"/>
    </source>
</evidence>
<feature type="transmembrane region" description="Helical" evidence="9">
    <location>
        <begin position="191"/>
        <end position="212"/>
    </location>
</feature>
<dbReference type="CDD" id="cd01031">
    <property type="entry name" value="EriC"/>
    <property type="match status" value="1"/>
</dbReference>
<feature type="region of interest" description="Disordered" evidence="8">
    <location>
        <begin position="435"/>
        <end position="455"/>
    </location>
</feature>
<feature type="transmembrane region" description="Helical" evidence="9">
    <location>
        <begin position="304"/>
        <end position="324"/>
    </location>
</feature>
<evidence type="ECO:0000256" key="3">
    <source>
        <dbReference type="ARBA" id="ARBA00022692"/>
    </source>
</evidence>
<reference evidence="10" key="1">
    <citation type="submission" date="2008-04" db="EMBL/GenBank/DDBJ databases">
        <title>Complete sequence of chromosome of Methylobacterium populi BJ001.</title>
        <authorList>
            <consortium name="US DOE Joint Genome Institute"/>
            <person name="Copeland A."/>
            <person name="Lucas S."/>
            <person name="Lapidus A."/>
            <person name="Glavina del Rio T."/>
            <person name="Dalin E."/>
            <person name="Tice H."/>
            <person name="Bruce D."/>
            <person name="Goodwin L."/>
            <person name="Pitluck S."/>
            <person name="Chertkov O."/>
            <person name="Brettin T."/>
            <person name="Detter J.C."/>
            <person name="Han C."/>
            <person name="Kuske C.R."/>
            <person name="Schmutz J."/>
            <person name="Larimer F."/>
            <person name="Land M."/>
            <person name="Hauser L."/>
            <person name="Kyrpides N."/>
            <person name="Mikhailova N."/>
            <person name="Marx C."/>
            <person name="Richardson P."/>
        </authorList>
    </citation>
    <scope>NUCLEOTIDE SEQUENCE [LARGE SCALE GENOMIC DNA]</scope>
    <source>
        <strain evidence="10">BJ001</strain>
    </source>
</reference>
<protein>
    <submittedName>
        <fullName evidence="10">Chloride channel core</fullName>
    </submittedName>
</protein>
<evidence type="ECO:0000256" key="4">
    <source>
        <dbReference type="ARBA" id="ARBA00022989"/>
    </source>
</evidence>
<proteinExistence type="predicted"/>
<keyword evidence="3 9" id="KW-0812">Transmembrane</keyword>
<feature type="transmembrane region" description="Helical" evidence="9">
    <location>
        <begin position="224"/>
        <end position="246"/>
    </location>
</feature>
<dbReference type="GO" id="GO:0005247">
    <property type="term" value="F:voltage-gated chloride channel activity"/>
    <property type="evidence" value="ECO:0007669"/>
    <property type="project" value="TreeGrafter"/>
</dbReference>
<dbReference type="Gene3D" id="1.10.3080.10">
    <property type="entry name" value="Clc chloride channel"/>
    <property type="match status" value="1"/>
</dbReference>
<dbReference type="KEGG" id="mpo:Mpop_5126"/>
<evidence type="ECO:0000256" key="9">
    <source>
        <dbReference type="SAM" id="Phobius"/>
    </source>
</evidence>
<dbReference type="NCBIfam" id="NF003640">
    <property type="entry name" value="PRK05277.1"/>
    <property type="match status" value="1"/>
</dbReference>
<feature type="transmembrane region" description="Helical" evidence="9">
    <location>
        <begin position="58"/>
        <end position="76"/>
    </location>
</feature>
<feature type="transmembrane region" description="Helical" evidence="9">
    <location>
        <begin position="266"/>
        <end position="283"/>
    </location>
</feature>
<dbReference type="STRING" id="441620.Mpop_5126"/>